<dbReference type="RefSeq" id="WP_252175549.1">
    <property type="nucleotide sequence ID" value="NZ_CP086395.1"/>
</dbReference>
<accession>A0A9Q8Y315</accession>
<protein>
    <submittedName>
        <fullName evidence="1">Uncharacterized protein</fullName>
    </submittedName>
</protein>
<dbReference type="AlphaFoldDB" id="A0A9Q8Y315"/>
<organism evidence="1 2">
    <name type="scientific">Lactococcus formosensis</name>
    <dbReference type="NCBI Taxonomy" id="1281486"/>
    <lineage>
        <taxon>Bacteria</taxon>
        <taxon>Bacillati</taxon>
        <taxon>Bacillota</taxon>
        <taxon>Bacilli</taxon>
        <taxon>Lactobacillales</taxon>
        <taxon>Streptococcaceae</taxon>
        <taxon>Lactococcus</taxon>
    </lineage>
</organism>
<sequence>MKKRTKNLIKIGGLAATLALIGGTFAFTSFGQRALNVTEGTNRPDHGGRVHDYFDDESGNKDVFAENFGVNGLITRVKFTELFTNNGVSIVDEDSIDINDPETWPTWIPGLSGTVGTEALGTRIGTNEPINQYFHLSLGQTGSGEDRPWFLPTFNLDPDSQITATAGAGIDMETGDVTHPGDGTANYWGAGMTDFSLMGPPESGEEHAARQVLDQERAPMTHDQWLTLSPADQTGNFWVIDQSTGWAYWADLLAGGEATSFLLDSKLPQEAALGEIEGDWSYQIHVIGQFSANVDEDIAEFWTEDEAADLSLENGQRIVTAIQEANEDENGETPEP</sequence>
<dbReference type="Proteomes" id="UP001056730">
    <property type="component" value="Chromosome"/>
</dbReference>
<reference evidence="1" key="1">
    <citation type="journal article" date="2022" name="Front. Microbiol.">
        <title>Feed Insects as a Reservoir of Granadaene-Producing Lactococci.</title>
        <authorList>
            <person name="Neuzil-Bunesova V."/>
            <person name="Ramirez Garcia A."/>
            <person name="Modrackova N."/>
            <person name="Makovska M."/>
            <person name="Sabolova M."/>
            <person name="Sproer C."/>
            <person name="Bunk B."/>
            <person name="Blom J."/>
            <person name="Schwab C."/>
        </authorList>
    </citation>
    <scope>NUCLEOTIDE SEQUENCE</scope>
    <source>
        <strain evidence="1">I4/6O</strain>
    </source>
</reference>
<proteinExistence type="predicted"/>
<evidence type="ECO:0000313" key="2">
    <source>
        <dbReference type="Proteomes" id="UP001056730"/>
    </source>
</evidence>
<dbReference type="KEGG" id="lfo:LMK00_01125"/>
<dbReference type="EMBL" id="CP086395">
    <property type="protein sequence ID" value="USJ20624.1"/>
    <property type="molecule type" value="Genomic_DNA"/>
</dbReference>
<evidence type="ECO:0000313" key="1">
    <source>
        <dbReference type="EMBL" id="USJ20624.1"/>
    </source>
</evidence>
<gene>
    <name evidence="1" type="ORF">LMK00_01125</name>
</gene>
<name>A0A9Q8Y315_9LACT</name>